<evidence type="ECO:0000259" key="1">
    <source>
        <dbReference type="Pfam" id="PF21056"/>
    </source>
</evidence>
<keyword evidence="3" id="KW-1185">Reference proteome</keyword>
<dbReference type="PANTHER" id="PTHR31569">
    <property type="entry name" value="SWIM-TYPE DOMAIN-CONTAINING PROTEIN"/>
    <property type="match status" value="1"/>
</dbReference>
<dbReference type="InterPro" id="IPR052579">
    <property type="entry name" value="Zinc_finger_SWIM"/>
</dbReference>
<comment type="caution">
    <text evidence="2">The sequence shown here is derived from an EMBL/GenBank/DDBJ whole genome shotgun (WGS) entry which is preliminary data.</text>
</comment>
<dbReference type="Proteomes" id="UP001648503">
    <property type="component" value="Unassembled WGS sequence"/>
</dbReference>
<name>A0ABQ8F4W9_9FUNG</name>
<organism evidence="2 3">
    <name type="scientific">Batrachochytrium salamandrivorans</name>
    <dbReference type="NCBI Taxonomy" id="1357716"/>
    <lineage>
        <taxon>Eukaryota</taxon>
        <taxon>Fungi</taxon>
        <taxon>Fungi incertae sedis</taxon>
        <taxon>Chytridiomycota</taxon>
        <taxon>Chytridiomycota incertae sedis</taxon>
        <taxon>Chytridiomycetes</taxon>
        <taxon>Rhizophydiales</taxon>
        <taxon>Rhizophydiales incertae sedis</taxon>
        <taxon>Batrachochytrium</taxon>
    </lineage>
</organism>
<proteinExistence type="predicted"/>
<dbReference type="InterPro" id="IPR048324">
    <property type="entry name" value="ZSWIM1-3_RNaseH-like"/>
</dbReference>
<dbReference type="PANTHER" id="PTHR31569:SF4">
    <property type="entry name" value="SWIM-TYPE DOMAIN-CONTAINING PROTEIN"/>
    <property type="match status" value="1"/>
</dbReference>
<feature type="domain" description="ZSWIM1/3 RNaseH-like" evidence="1">
    <location>
        <begin position="185"/>
        <end position="269"/>
    </location>
</feature>
<sequence length="546" mass="62023">MLAPPIDQFVSRDALIEHVRAFGAANGYGVKIARSKLNKVYIGCDRGGNYRKRSDINGETSRYNTSSRLIGCPFSVCGTKDKDDQWTLLVCNPNHNHEASRDNSAHPSLRRLNEHAQGQVMEMSKAGVRPREILSSLRQSDPSILATSQDIYSVCKRIRLENLRGRTPLQALVEELKEGPFEHDYQCDTDGHITHLFFSHHKSIELTRAYPSVLLMDCTYKTNKFKMPLLNVVGMTSFNTSFFSQTASHCNGSRASSYARTRTHFPKFKQSSLRLARAEKCSGQMQTSIHRGRMGGISSMLDRRSKSKTEEDFIARWRELCASYDEETPSAINYLQDTWLPYKERFVSAWANRYLHLGNTATSRVEGAHATLKKYLQVSTANLFVVYEKILLLLEQQYNEIKAMVGKDRIRTPHALNIPFYSQVINNISSFALKKVHQEFLKASRASDYPLGPCHCTLETSMGLPCAHIIRTLITNNQKVRTNDFHQHWWIDGREIPQPPPAGDNQNPLQNVIQNLTERYATWPPHHAAATLNHMSEMIQGSPVVL</sequence>
<protein>
    <recommendedName>
        <fullName evidence="1">ZSWIM1/3 RNaseH-like domain-containing protein</fullName>
    </recommendedName>
</protein>
<evidence type="ECO:0000313" key="2">
    <source>
        <dbReference type="EMBL" id="KAH6592249.1"/>
    </source>
</evidence>
<dbReference type="InterPro" id="IPR014842">
    <property type="entry name" value="AFT"/>
</dbReference>
<dbReference type="Pfam" id="PF21056">
    <property type="entry name" value="ZSWIM1-3_RNaseH-like"/>
    <property type="match status" value="1"/>
</dbReference>
<reference evidence="2 3" key="1">
    <citation type="submission" date="2021-02" db="EMBL/GenBank/DDBJ databases">
        <title>Variation within the Batrachochytrium salamandrivorans European outbreak.</title>
        <authorList>
            <person name="Kelly M."/>
            <person name="Pasmans F."/>
            <person name="Shea T.P."/>
            <person name="Munoz J.F."/>
            <person name="Carranza S."/>
            <person name="Cuomo C.A."/>
            <person name="Martel A."/>
        </authorList>
    </citation>
    <scope>NUCLEOTIDE SEQUENCE [LARGE SCALE GENOMIC DNA]</scope>
    <source>
        <strain evidence="2 3">AMFP18/2</strain>
    </source>
</reference>
<dbReference type="EMBL" id="JAFCIX010000385">
    <property type="protein sequence ID" value="KAH6592249.1"/>
    <property type="molecule type" value="Genomic_DNA"/>
</dbReference>
<evidence type="ECO:0000313" key="3">
    <source>
        <dbReference type="Proteomes" id="UP001648503"/>
    </source>
</evidence>
<gene>
    <name evidence="2" type="ORF">BASA50_008167</name>
</gene>
<accession>A0ABQ8F4W9</accession>
<dbReference type="Pfam" id="PF08731">
    <property type="entry name" value="AFT"/>
    <property type="match status" value="1"/>
</dbReference>